<gene>
    <name evidence="1" type="ORF">METZ01_LOCUS256001</name>
</gene>
<dbReference type="AlphaFoldDB" id="A0A382IVH0"/>
<evidence type="ECO:0000313" key="1">
    <source>
        <dbReference type="EMBL" id="SVC03147.1"/>
    </source>
</evidence>
<reference evidence="1" key="1">
    <citation type="submission" date="2018-05" db="EMBL/GenBank/DDBJ databases">
        <authorList>
            <person name="Lanie J.A."/>
            <person name="Ng W.-L."/>
            <person name="Kazmierczak K.M."/>
            <person name="Andrzejewski T.M."/>
            <person name="Davidsen T.M."/>
            <person name="Wayne K.J."/>
            <person name="Tettelin H."/>
            <person name="Glass J.I."/>
            <person name="Rusch D."/>
            <person name="Podicherti R."/>
            <person name="Tsui H.-C.T."/>
            <person name="Winkler M.E."/>
        </authorList>
    </citation>
    <scope>NUCLEOTIDE SEQUENCE</scope>
</reference>
<name>A0A382IVH0_9ZZZZ</name>
<protein>
    <submittedName>
        <fullName evidence="1">Uncharacterized protein</fullName>
    </submittedName>
</protein>
<dbReference type="EMBL" id="UINC01069628">
    <property type="protein sequence ID" value="SVC03147.1"/>
    <property type="molecule type" value="Genomic_DNA"/>
</dbReference>
<organism evidence="1">
    <name type="scientific">marine metagenome</name>
    <dbReference type="NCBI Taxonomy" id="408172"/>
    <lineage>
        <taxon>unclassified sequences</taxon>
        <taxon>metagenomes</taxon>
        <taxon>ecological metagenomes</taxon>
    </lineage>
</organism>
<proteinExistence type="predicted"/>
<accession>A0A382IVH0</accession>
<sequence length="160" mass="18033">MADGVKEYWVHTGQDLAIVRDLQKVYLRAVLPEPAWAGQVSGALSMIVPLSNGQRLTAKYAHQRLERMHTREEAAAYFLITDPPISDILHLLGLEVTGELYFDLAHSARVVPKLTLVMHDPSVFQERSWSAGVHRLWPDSRVIAEGQTELAIGFSFKEER</sequence>